<evidence type="ECO:0000313" key="4">
    <source>
        <dbReference type="Proteomes" id="UP001597178"/>
    </source>
</evidence>
<dbReference type="Pfam" id="PF19823">
    <property type="entry name" value="DUF6305"/>
    <property type="match status" value="1"/>
</dbReference>
<dbReference type="EMBL" id="JBHTNH010000003">
    <property type="protein sequence ID" value="MFD1360751.1"/>
    <property type="molecule type" value="Genomic_DNA"/>
</dbReference>
<dbReference type="Proteomes" id="UP001597178">
    <property type="component" value="Unassembled WGS sequence"/>
</dbReference>
<dbReference type="RefSeq" id="WP_382397642.1">
    <property type="nucleotide sequence ID" value="NZ_JBHTNH010000003.1"/>
</dbReference>
<comment type="caution">
    <text evidence="3">The sequence shown here is derived from an EMBL/GenBank/DDBJ whole genome shotgun (WGS) entry which is preliminary data.</text>
</comment>
<dbReference type="InterPro" id="IPR046272">
    <property type="entry name" value="DUF6305"/>
</dbReference>
<accession>A0ABW3ZQV1</accession>
<keyword evidence="4" id="KW-1185">Reference proteome</keyword>
<reference evidence="4" key="1">
    <citation type="journal article" date="2019" name="Int. J. Syst. Evol. Microbiol.">
        <title>The Global Catalogue of Microorganisms (GCM) 10K type strain sequencing project: providing services to taxonomists for standard genome sequencing and annotation.</title>
        <authorList>
            <consortium name="The Broad Institute Genomics Platform"/>
            <consortium name="The Broad Institute Genome Sequencing Center for Infectious Disease"/>
            <person name="Wu L."/>
            <person name="Ma J."/>
        </authorList>
    </citation>
    <scope>NUCLEOTIDE SEQUENCE [LARGE SCALE GENOMIC DNA]</scope>
    <source>
        <strain evidence="4">CCUG 54822</strain>
    </source>
</reference>
<sequence>MLKYMPPAICFAVLLTMTLVSANATSQQHVNLYPNLPAPIGGEKILITSAGQAAEGSILYTIADNLHVDADFRPRALDSDLYDYNSVVIVLGYSANGLEQTNRTYQAEQSRITKLAGEATQNQIPVILVNLSGAYRHDKPTWALFNQIIPNTDYYIGLKTMKNMDQYLDILASHNVPVTLVNDFSDIRTPFNSVFR</sequence>
<feature type="signal peptide" evidence="1">
    <location>
        <begin position="1"/>
        <end position="22"/>
    </location>
</feature>
<evidence type="ECO:0000259" key="2">
    <source>
        <dbReference type="Pfam" id="PF19823"/>
    </source>
</evidence>
<evidence type="ECO:0000256" key="1">
    <source>
        <dbReference type="SAM" id="SignalP"/>
    </source>
</evidence>
<proteinExistence type="predicted"/>
<protein>
    <submittedName>
        <fullName evidence="3">DUF6305 family protein</fullName>
    </submittedName>
</protein>
<name>A0ABW3ZQV1_9BACI</name>
<evidence type="ECO:0000313" key="3">
    <source>
        <dbReference type="EMBL" id="MFD1360751.1"/>
    </source>
</evidence>
<feature type="chain" id="PRO_5045221946" evidence="1">
    <location>
        <begin position="23"/>
        <end position="196"/>
    </location>
</feature>
<gene>
    <name evidence="3" type="ORF">ACFQ4A_03540</name>
</gene>
<organism evidence="3 4">
    <name type="scientific">Lentibacillus salinarum</name>
    <dbReference type="NCBI Taxonomy" id="446820"/>
    <lineage>
        <taxon>Bacteria</taxon>
        <taxon>Bacillati</taxon>
        <taxon>Bacillota</taxon>
        <taxon>Bacilli</taxon>
        <taxon>Bacillales</taxon>
        <taxon>Bacillaceae</taxon>
        <taxon>Lentibacillus</taxon>
    </lineage>
</organism>
<feature type="domain" description="DUF6305" evidence="2">
    <location>
        <begin position="43"/>
        <end position="195"/>
    </location>
</feature>
<keyword evidence="1" id="KW-0732">Signal</keyword>